<evidence type="ECO:0000259" key="1">
    <source>
        <dbReference type="Pfam" id="PF00534"/>
    </source>
</evidence>
<organism evidence="2 3">
    <name type="scientific">Paralabilibaculum antarcticum</name>
    <dbReference type="NCBI Taxonomy" id="2912572"/>
    <lineage>
        <taxon>Bacteria</taxon>
        <taxon>Pseudomonadati</taxon>
        <taxon>Bacteroidota</taxon>
        <taxon>Bacteroidia</taxon>
        <taxon>Marinilabiliales</taxon>
        <taxon>Marinifilaceae</taxon>
        <taxon>Paralabilibaculum</taxon>
    </lineage>
</organism>
<dbReference type="CDD" id="cd03801">
    <property type="entry name" value="GT4_PimA-like"/>
    <property type="match status" value="1"/>
</dbReference>
<dbReference type="RefSeq" id="WP_275108900.1">
    <property type="nucleotide sequence ID" value="NZ_JAKJSC010000001.1"/>
</dbReference>
<dbReference type="SUPFAM" id="SSF53756">
    <property type="entry name" value="UDP-Glycosyltransferase/glycogen phosphorylase"/>
    <property type="match status" value="1"/>
</dbReference>
<evidence type="ECO:0000313" key="3">
    <source>
        <dbReference type="Proteomes" id="UP001528920"/>
    </source>
</evidence>
<evidence type="ECO:0000313" key="2">
    <source>
        <dbReference type="EMBL" id="MDE5417559.1"/>
    </source>
</evidence>
<dbReference type="Pfam" id="PF00534">
    <property type="entry name" value="Glycos_transf_1"/>
    <property type="match status" value="1"/>
</dbReference>
<keyword evidence="3" id="KW-1185">Reference proteome</keyword>
<accession>A0ABT5VQ50</accession>
<gene>
    <name evidence="2" type="ORF">L3049_06015</name>
</gene>
<dbReference type="EMBL" id="JAKJSC010000001">
    <property type="protein sequence ID" value="MDE5417559.1"/>
    <property type="molecule type" value="Genomic_DNA"/>
</dbReference>
<name>A0ABT5VQ50_9BACT</name>
<dbReference type="PANTHER" id="PTHR12526">
    <property type="entry name" value="GLYCOSYLTRANSFERASE"/>
    <property type="match status" value="1"/>
</dbReference>
<protein>
    <submittedName>
        <fullName evidence="2">Glycosyltransferase family 4 protein</fullName>
    </submittedName>
</protein>
<reference evidence="2 3" key="1">
    <citation type="submission" date="2022-01" db="EMBL/GenBank/DDBJ databases">
        <title>Labilibaculum sp. nov, a marine bacterium isolated from Antarctica.</title>
        <authorList>
            <person name="Dai W."/>
        </authorList>
    </citation>
    <scope>NUCLEOTIDE SEQUENCE [LARGE SCALE GENOMIC DNA]</scope>
    <source>
        <strain evidence="2 3">DW002</strain>
    </source>
</reference>
<sequence length="416" mass="46315">MKIILSHPTGNANSRAAVQACAKAGLLYRFYTAIAVFSGTVLYKIGFVKPMAELHKREFNSLLKGVTYTHPWREIGRLLVSKFGFKKLIKHEKGMFCVDQVYKSLDEKIASSLEQAMKQGSTGVYAYEDGAAATFQEATKLGLDCLYDLPIGYWRSARKLLLEEKEQRPEWAATLTGFLDSDEKLARKDKELELATHIFVASSFTAQTLNDYPGELPPVSVIPYGFPKPIKKREYSNLTGPLKVLFVGGLSQRKGIANLFEVAENLGTQIDLTLVGKKPVDNCTALNDNLLKHRWIPSLTHQEVLALMRTKDILVFPSLFEGFGLVVTEAMSQGTPVITTDRTCGPDLISHGKNGWIVEAGSSEALQNQIEEILQNRPYIKQVGEAALMTAKSRPWKVYGQELTETILSLEHKISE</sequence>
<comment type="caution">
    <text evidence="2">The sequence shown here is derived from an EMBL/GenBank/DDBJ whole genome shotgun (WGS) entry which is preliminary data.</text>
</comment>
<feature type="domain" description="Glycosyl transferase family 1" evidence="1">
    <location>
        <begin position="234"/>
        <end position="387"/>
    </location>
</feature>
<proteinExistence type="predicted"/>
<dbReference type="InterPro" id="IPR001296">
    <property type="entry name" value="Glyco_trans_1"/>
</dbReference>
<dbReference type="Gene3D" id="3.40.50.2000">
    <property type="entry name" value="Glycogen Phosphorylase B"/>
    <property type="match status" value="2"/>
</dbReference>
<dbReference type="Proteomes" id="UP001528920">
    <property type="component" value="Unassembled WGS sequence"/>
</dbReference>